<accession>A0ACB9MJ92</accession>
<evidence type="ECO:0000313" key="2">
    <source>
        <dbReference type="Proteomes" id="UP000828941"/>
    </source>
</evidence>
<gene>
    <name evidence="1" type="ORF">L6164_023732</name>
</gene>
<comment type="caution">
    <text evidence="1">The sequence shown here is derived from an EMBL/GenBank/DDBJ whole genome shotgun (WGS) entry which is preliminary data.</text>
</comment>
<sequence length="78" mass="8858">MKAAAVRILLRKVIVQENLYKRVQSEPASGSIKKKDGTHMRMSEWNFFDKALLGGIFFSTLTIIVLAVALMFRAVWSK</sequence>
<keyword evidence="2" id="KW-1185">Reference proteome</keyword>
<evidence type="ECO:0000313" key="1">
    <source>
        <dbReference type="EMBL" id="KAI4324175.1"/>
    </source>
</evidence>
<reference evidence="1 2" key="1">
    <citation type="journal article" date="2022" name="DNA Res.">
        <title>Chromosomal-level genome assembly of the orchid tree Bauhinia variegata (Leguminosae; Cercidoideae) supports the allotetraploid origin hypothesis of Bauhinia.</title>
        <authorList>
            <person name="Zhong Y."/>
            <person name="Chen Y."/>
            <person name="Zheng D."/>
            <person name="Pang J."/>
            <person name="Liu Y."/>
            <person name="Luo S."/>
            <person name="Meng S."/>
            <person name="Qian L."/>
            <person name="Wei D."/>
            <person name="Dai S."/>
            <person name="Zhou R."/>
        </authorList>
    </citation>
    <scope>NUCLEOTIDE SEQUENCE [LARGE SCALE GENOMIC DNA]</scope>
    <source>
        <strain evidence="1">BV-YZ2020</strain>
    </source>
</reference>
<proteinExistence type="predicted"/>
<organism evidence="1 2">
    <name type="scientific">Bauhinia variegata</name>
    <name type="common">Purple orchid tree</name>
    <name type="synonym">Phanera variegata</name>
    <dbReference type="NCBI Taxonomy" id="167791"/>
    <lineage>
        <taxon>Eukaryota</taxon>
        <taxon>Viridiplantae</taxon>
        <taxon>Streptophyta</taxon>
        <taxon>Embryophyta</taxon>
        <taxon>Tracheophyta</taxon>
        <taxon>Spermatophyta</taxon>
        <taxon>Magnoliopsida</taxon>
        <taxon>eudicotyledons</taxon>
        <taxon>Gunneridae</taxon>
        <taxon>Pentapetalae</taxon>
        <taxon>rosids</taxon>
        <taxon>fabids</taxon>
        <taxon>Fabales</taxon>
        <taxon>Fabaceae</taxon>
        <taxon>Cercidoideae</taxon>
        <taxon>Cercideae</taxon>
        <taxon>Bauhiniinae</taxon>
        <taxon>Bauhinia</taxon>
    </lineage>
</organism>
<dbReference type="EMBL" id="CM039434">
    <property type="protein sequence ID" value="KAI4324175.1"/>
    <property type="molecule type" value="Genomic_DNA"/>
</dbReference>
<name>A0ACB9MJ92_BAUVA</name>
<protein>
    <submittedName>
        <fullName evidence="1">Uncharacterized protein</fullName>
    </submittedName>
</protein>
<dbReference type="Proteomes" id="UP000828941">
    <property type="component" value="Chromosome 9"/>
</dbReference>